<dbReference type="PANTHER" id="PTHR30632:SF0">
    <property type="entry name" value="SULFATE-BINDING PROTEIN"/>
    <property type="match status" value="1"/>
</dbReference>
<keyword evidence="4" id="KW-0472">Membrane</keyword>
<sequence length="559" mass="61890">MLNQTDQPKSEFTRLIPGARSSRRGSLHWQLLFGIVIFCGVLFVVMRRGSQPTHSNNSSDQSPTHTIVMQTAAGMRVAVEQIAADYEREYGVHVDLRYGGSNSLLNQIQVNQFDTSDLYLAADDSYTEKARELGLAQEQIPIAYLRPVIAVRKDSGKTFQSLEDLLAEGVSLSVGSPDQAAIGKATQKALENISYGKSNFWNAFEKHVTEHGVFKPTVNEVANDIMIGAVDAGIVWDSTVMMPNLREELEAIHFDELATDPKLVSVCVLNSSEQPVEALKFARYLSARDRGLKTFASYGMEPVDGDVWEPHPELNFFCGAVNRRGIEPVLEAFQKREGVTINTVYDGCGILTGRMKNIDQQSTDLGFPDIYMACDRYYLDNVASWFQDDVDVTNTEIVIAVPKGSEKVKTLNDLIRPGVRVSIGDGTQCTIGALTRRLLEKEGLYEALMSKQQSATDVVVEKPSSAMLVPDVVTGHVDATIAYLTDVMQNSEDVDVIRLTSPHRHAIQPFSISRSSHHKQLARRLMTQIHQSQQAFEAAGFNFLLNTTALRVPVAESQD</sequence>
<dbReference type="EMBL" id="SIHI01000029">
    <property type="protein sequence ID" value="TWT46335.1"/>
    <property type="molecule type" value="Genomic_DNA"/>
</dbReference>
<name>A0A5C5W824_9PLAN</name>
<dbReference type="Gene3D" id="3.40.190.10">
    <property type="entry name" value="Periplasmic binding protein-like II"/>
    <property type="match status" value="4"/>
</dbReference>
<evidence type="ECO:0000256" key="4">
    <source>
        <dbReference type="SAM" id="Phobius"/>
    </source>
</evidence>
<keyword evidence="6" id="KW-1185">Reference proteome</keyword>
<dbReference type="InterPro" id="IPR050682">
    <property type="entry name" value="ModA/WtpA"/>
</dbReference>
<evidence type="ECO:0000256" key="1">
    <source>
        <dbReference type="ARBA" id="ARBA00009175"/>
    </source>
</evidence>
<evidence type="ECO:0000313" key="6">
    <source>
        <dbReference type="Proteomes" id="UP000317243"/>
    </source>
</evidence>
<dbReference type="GO" id="GO:0030973">
    <property type="term" value="F:molybdate ion binding"/>
    <property type="evidence" value="ECO:0007669"/>
    <property type="project" value="TreeGrafter"/>
</dbReference>
<dbReference type="InterPro" id="IPR005950">
    <property type="entry name" value="ModA"/>
</dbReference>
<dbReference type="AlphaFoldDB" id="A0A5C5W824"/>
<keyword evidence="4" id="KW-1133">Transmembrane helix</keyword>
<reference evidence="5 6" key="1">
    <citation type="submission" date="2019-02" db="EMBL/GenBank/DDBJ databases">
        <title>Deep-cultivation of Planctomycetes and their phenomic and genomic characterization uncovers novel biology.</title>
        <authorList>
            <person name="Wiegand S."/>
            <person name="Jogler M."/>
            <person name="Boedeker C."/>
            <person name="Pinto D."/>
            <person name="Vollmers J."/>
            <person name="Rivas-Marin E."/>
            <person name="Kohn T."/>
            <person name="Peeters S.H."/>
            <person name="Heuer A."/>
            <person name="Rast P."/>
            <person name="Oberbeckmann S."/>
            <person name="Bunk B."/>
            <person name="Jeske O."/>
            <person name="Meyerdierks A."/>
            <person name="Storesund J.E."/>
            <person name="Kallscheuer N."/>
            <person name="Luecker S."/>
            <person name="Lage O.M."/>
            <person name="Pohl T."/>
            <person name="Merkel B.J."/>
            <person name="Hornburger P."/>
            <person name="Mueller R.-W."/>
            <person name="Bruemmer F."/>
            <person name="Labrenz M."/>
            <person name="Spormann A.M."/>
            <person name="Op Den Camp H."/>
            <person name="Overmann J."/>
            <person name="Amann R."/>
            <person name="Jetten M.S.M."/>
            <person name="Mascher T."/>
            <person name="Medema M.H."/>
            <person name="Devos D.P."/>
            <person name="Kaster A.-K."/>
            <person name="Ovreas L."/>
            <person name="Rohde M."/>
            <person name="Galperin M.Y."/>
            <person name="Jogler C."/>
        </authorList>
    </citation>
    <scope>NUCLEOTIDE SEQUENCE [LARGE SCALE GENOMIC DNA]</scope>
    <source>
        <strain evidence="5 6">KOR42</strain>
    </source>
</reference>
<dbReference type="OrthoDB" id="249482at2"/>
<dbReference type="NCBIfam" id="TIGR01256">
    <property type="entry name" value="modA"/>
    <property type="match status" value="1"/>
</dbReference>
<dbReference type="Proteomes" id="UP000317243">
    <property type="component" value="Unassembled WGS sequence"/>
</dbReference>
<organism evidence="5 6">
    <name type="scientific">Thalassoglobus neptunius</name>
    <dbReference type="NCBI Taxonomy" id="1938619"/>
    <lineage>
        <taxon>Bacteria</taxon>
        <taxon>Pseudomonadati</taxon>
        <taxon>Planctomycetota</taxon>
        <taxon>Planctomycetia</taxon>
        <taxon>Planctomycetales</taxon>
        <taxon>Planctomycetaceae</taxon>
        <taxon>Thalassoglobus</taxon>
    </lineage>
</organism>
<dbReference type="GO" id="GO:0015689">
    <property type="term" value="P:molybdate ion transport"/>
    <property type="evidence" value="ECO:0007669"/>
    <property type="project" value="InterPro"/>
</dbReference>
<dbReference type="RefSeq" id="WP_146511737.1">
    <property type="nucleotide sequence ID" value="NZ_SIHI01000029.1"/>
</dbReference>
<keyword evidence="3" id="KW-0732">Signal</keyword>
<dbReference type="SUPFAM" id="SSF53850">
    <property type="entry name" value="Periplasmic binding protein-like II"/>
    <property type="match status" value="2"/>
</dbReference>
<keyword evidence="4" id="KW-0812">Transmembrane</keyword>
<proteinExistence type="inferred from homology"/>
<accession>A0A5C5W824</accession>
<evidence type="ECO:0000256" key="2">
    <source>
        <dbReference type="ARBA" id="ARBA00022723"/>
    </source>
</evidence>
<evidence type="ECO:0000313" key="5">
    <source>
        <dbReference type="EMBL" id="TWT46335.1"/>
    </source>
</evidence>
<comment type="similarity">
    <text evidence="1">Belongs to the bacterial solute-binding protein ModA family.</text>
</comment>
<dbReference type="Pfam" id="PF13531">
    <property type="entry name" value="SBP_bac_11"/>
    <property type="match status" value="2"/>
</dbReference>
<gene>
    <name evidence="5" type="ORF">KOR42_43740</name>
</gene>
<dbReference type="GO" id="GO:0046872">
    <property type="term" value="F:metal ion binding"/>
    <property type="evidence" value="ECO:0007669"/>
    <property type="project" value="UniProtKB-KW"/>
</dbReference>
<protein>
    <submittedName>
        <fullName evidence="5">Putative binding protein</fullName>
    </submittedName>
</protein>
<dbReference type="PANTHER" id="PTHR30632">
    <property type="entry name" value="MOLYBDATE-BINDING PERIPLASMIC PROTEIN"/>
    <property type="match status" value="1"/>
</dbReference>
<feature type="transmembrane region" description="Helical" evidence="4">
    <location>
        <begin position="27"/>
        <end position="46"/>
    </location>
</feature>
<keyword evidence="2" id="KW-0479">Metal-binding</keyword>
<evidence type="ECO:0000256" key="3">
    <source>
        <dbReference type="ARBA" id="ARBA00022729"/>
    </source>
</evidence>
<comment type="caution">
    <text evidence="5">The sequence shown here is derived from an EMBL/GenBank/DDBJ whole genome shotgun (WGS) entry which is preliminary data.</text>
</comment>